<dbReference type="Proteomes" id="UP000483379">
    <property type="component" value="Unassembled WGS sequence"/>
</dbReference>
<dbReference type="RefSeq" id="WP_164452065.1">
    <property type="nucleotide sequence ID" value="NZ_JAAIJQ010000015.1"/>
</dbReference>
<evidence type="ECO:0000256" key="3">
    <source>
        <dbReference type="ARBA" id="ARBA00023004"/>
    </source>
</evidence>
<keyword evidence="3" id="KW-0408">Iron</keyword>
<keyword evidence="2" id="KW-0479">Metal-binding</keyword>
<dbReference type="InterPro" id="IPR035938">
    <property type="entry name" value="Hemerythrin-like_sf"/>
</dbReference>
<dbReference type="EMBL" id="JAAIJQ010000015">
    <property type="protein sequence ID" value="NEV61639.1"/>
    <property type="molecule type" value="Genomic_DNA"/>
</dbReference>
<dbReference type="AlphaFoldDB" id="A0A6M0JWT3"/>
<evidence type="ECO:0000313" key="5">
    <source>
        <dbReference type="Proteomes" id="UP000483379"/>
    </source>
</evidence>
<organism evidence="4 5">
    <name type="scientific">Thiorhodococcus minor</name>
    <dbReference type="NCBI Taxonomy" id="57489"/>
    <lineage>
        <taxon>Bacteria</taxon>
        <taxon>Pseudomonadati</taxon>
        <taxon>Pseudomonadota</taxon>
        <taxon>Gammaproteobacteria</taxon>
        <taxon>Chromatiales</taxon>
        <taxon>Chromatiaceae</taxon>
        <taxon>Thiorhodococcus</taxon>
    </lineage>
</organism>
<gene>
    <name evidence="4" type="ORF">G3446_07005</name>
</gene>
<proteinExistence type="inferred from homology"/>
<evidence type="ECO:0000313" key="4">
    <source>
        <dbReference type="EMBL" id="NEV61639.1"/>
    </source>
</evidence>
<protein>
    <submittedName>
        <fullName evidence="4">Uncharacterized protein</fullName>
    </submittedName>
</protein>
<comment type="similarity">
    <text evidence="1">Belongs to the hemerythrin family.</text>
</comment>
<evidence type="ECO:0000256" key="2">
    <source>
        <dbReference type="ARBA" id="ARBA00022723"/>
    </source>
</evidence>
<dbReference type="Gene3D" id="1.20.120.50">
    <property type="entry name" value="Hemerythrin-like"/>
    <property type="match status" value="1"/>
</dbReference>
<evidence type="ECO:0000256" key="1">
    <source>
        <dbReference type="ARBA" id="ARBA00010587"/>
    </source>
</evidence>
<name>A0A6M0JWT3_9GAMM</name>
<dbReference type="GO" id="GO:0046872">
    <property type="term" value="F:metal ion binding"/>
    <property type="evidence" value="ECO:0007669"/>
    <property type="project" value="UniProtKB-KW"/>
</dbReference>
<sequence>MIDVGYPDYDAHRCEHKRLLALLEDRAYSVLHDEMSPLGLATFLFEWFALHRIQVDKKLGAFLRERDF</sequence>
<comment type="caution">
    <text evidence="4">The sequence shown here is derived from an EMBL/GenBank/DDBJ whole genome shotgun (WGS) entry which is preliminary data.</text>
</comment>
<keyword evidence="5" id="KW-1185">Reference proteome</keyword>
<reference evidence="4 5" key="1">
    <citation type="submission" date="2020-02" db="EMBL/GenBank/DDBJ databases">
        <title>Genome sequences of Thiorhodococcus mannitoliphagus and Thiorhodococcus minor, purple sulfur photosynthetic bacteria in the gammaproteobacterial family, Chromatiaceae.</title>
        <authorList>
            <person name="Aviles F.A."/>
            <person name="Meyer T.E."/>
            <person name="Kyndt J.A."/>
        </authorList>
    </citation>
    <scope>NUCLEOTIDE SEQUENCE [LARGE SCALE GENOMIC DNA]</scope>
    <source>
        <strain evidence="4 5">DSM 11518</strain>
    </source>
</reference>
<dbReference type="SUPFAM" id="SSF47188">
    <property type="entry name" value="Hemerythrin-like"/>
    <property type="match status" value="1"/>
</dbReference>
<accession>A0A6M0JWT3</accession>